<feature type="region of interest" description="Disordered" evidence="1">
    <location>
        <begin position="78"/>
        <end position="191"/>
    </location>
</feature>
<organism evidence="2 3">
    <name type="scientific">Ajellomyces capsulatus (strain G186AR / H82 / ATCC MYA-2454 / RMSCC 2432)</name>
    <name type="common">Darling's disease fungus</name>
    <name type="synonym">Histoplasma capsulatum</name>
    <dbReference type="NCBI Taxonomy" id="447093"/>
    <lineage>
        <taxon>Eukaryota</taxon>
        <taxon>Fungi</taxon>
        <taxon>Dikarya</taxon>
        <taxon>Ascomycota</taxon>
        <taxon>Pezizomycotina</taxon>
        <taxon>Eurotiomycetes</taxon>
        <taxon>Eurotiomycetidae</taxon>
        <taxon>Onygenales</taxon>
        <taxon>Ajellomycetaceae</taxon>
        <taxon>Histoplasma</taxon>
    </lineage>
</organism>
<accession>C0P122</accession>
<reference evidence="2" key="1">
    <citation type="submission" date="2009-02" db="EMBL/GenBank/DDBJ databases">
        <title>The Genome Sequence of Ajellomyces capsulatus strain G186AR.</title>
        <authorList>
            <consortium name="The Broad Institute Genome Sequencing Platform"/>
            <person name="Champion M."/>
            <person name="Cuomo C."/>
            <person name="Ma L.-J."/>
            <person name="Henn M.R."/>
            <person name="Sil A."/>
            <person name="Goldman B."/>
            <person name="Young S.K."/>
            <person name="Kodira C.D."/>
            <person name="Zeng Q."/>
            <person name="Koehrsen M."/>
            <person name="Alvarado L."/>
            <person name="Berlin A."/>
            <person name="Borenstein D."/>
            <person name="Chen Z."/>
            <person name="Engels R."/>
            <person name="Freedman E."/>
            <person name="Gellesch M."/>
            <person name="Goldberg J."/>
            <person name="Griggs A."/>
            <person name="Gujja S."/>
            <person name="Heiman D."/>
            <person name="Hepburn T."/>
            <person name="Howarth C."/>
            <person name="Jen D."/>
            <person name="Larson L."/>
            <person name="Lewis B."/>
            <person name="Mehta T."/>
            <person name="Park D."/>
            <person name="Pearson M."/>
            <person name="Roberts A."/>
            <person name="Saif S."/>
            <person name="Shea T."/>
            <person name="Shenoy N."/>
            <person name="Sisk P."/>
            <person name="Stolte C."/>
            <person name="Sykes S."/>
            <person name="Walk T."/>
            <person name="White J."/>
            <person name="Yandava C."/>
            <person name="Klein B."/>
            <person name="McEwen J.G."/>
            <person name="Puccia R."/>
            <person name="Goldman G.H."/>
            <person name="Felipe M.S."/>
            <person name="Nino-Vega G."/>
            <person name="San-Blas G."/>
            <person name="Taylor J."/>
            <person name="Mendoza L."/>
            <person name="Galagan J."/>
            <person name="Nusbaum C."/>
            <person name="Birren B."/>
        </authorList>
    </citation>
    <scope>NUCLEOTIDE SEQUENCE</scope>
    <source>
        <strain evidence="2">G186AR</strain>
    </source>
</reference>
<keyword evidence="3" id="KW-1185">Reference proteome</keyword>
<feature type="compositionally biased region" description="Basic residues" evidence="1">
    <location>
        <begin position="148"/>
        <end position="170"/>
    </location>
</feature>
<dbReference type="InParanoid" id="C0P122"/>
<dbReference type="HOGENOM" id="CLU_1421070_0_0_1"/>
<sequence>MMQGSRGGCECGGHNRFSWSIERGACICTVKWSLAVGLQMSTNSKEDKVSMHCTSHWSFEFIKRIRRYTKEELFKTQEAHSIRNEEEAEMRLETERRTTERYQENKQQRRRRRRRQRQRQRQTTHDNENKWFDYMVTAQEQETECKRGKGGRKKKERRKKKREKKSRRPNNNKSSPAGPRPLRHTGDYSDF</sequence>
<dbReference type="AlphaFoldDB" id="C0P122"/>
<evidence type="ECO:0000313" key="2">
    <source>
        <dbReference type="EMBL" id="EEH02658.1"/>
    </source>
</evidence>
<dbReference type="RefSeq" id="XP_045283139.1">
    <property type="nucleotide sequence ID" value="XM_045436151.1"/>
</dbReference>
<evidence type="ECO:0000313" key="3">
    <source>
        <dbReference type="Proteomes" id="UP000001631"/>
    </source>
</evidence>
<proteinExistence type="predicted"/>
<dbReference type="EMBL" id="GG663383">
    <property type="protein sequence ID" value="EEH02658.1"/>
    <property type="molecule type" value="Genomic_DNA"/>
</dbReference>
<evidence type="ECO:0000256" key="1">
    <source>
        <dbReference type="SAM" id="MobiDB-lite"/>
    </source>
</evidence>
<feature type="compositionally biased region" description="Basic and acidic residues" evidence="1">
    <location>
        <begin position="78"/>
        <end position="107"/>
    </location>
</feature>
<dbReference type="Proteomes" id="UP000001631">
    <property type="component" value="Unassembled WGS sequence"/>
</dbReference>
<name>C0P122_AJECG</name>
<dbReference type="VEuPathDB" id="FungiDB:I7I50_01641"/>
<protein>
    <submittedName>
        <fullName evidence="2">Uncharacterized protein</fullName>
    </submittedName>
</protein>
<feature type="compositionally biased region" description="Basic residues" evidence="1">
    <location>
        <begin position="108"/>
        <end position="122"/>
    </location>
</feature>
<dbReference type="GeneID" id="69042118"/>
<gene>
    <name evidence="2" type="ORF">HCBG_09102</name>
</gene>